<evidence type="ECO:0000256" key="1">
    <source>
        <dbReference type="RuleBase" id="RU000363"/>
    </source>
</evidence>
<organism evidence="2 3">
    <name type="scientific">Fluviicoccus keumensis</name>
    <dbReference type="NCBI Taxonomy" id="1435465"/>
    <lineage>
        <taxon>Bacteria</taxon>
        <taxon>Pseudomonadati</taxon>
        <taxon>Pseudomonadota</taxon>
        <taxon>Gammaproteobacteria</taxon>
        <taxon>Moraxellales</taxon>
        <taxon>Moraxellaceae</taxon>
        <taxon>Fluviicoccus</taxon>
    </lineage>
</organism>
<comment type="caution">
    <text evidence="2">The sequence shown here is derived from an EMBL/GenBank/DDBJ whole genome shotgun (WGS) entry which is preliminary data.</text>
</comment>
<dbReference type="PRINTS" id="PR00081">
    <property type="entry name" value="GDHRDH"/>
</dbReference>
<comment type="similarity">
    <text evidence="1">Belongs to the short-chain dehydrogenases/reductases (SDR) family.</text>
</comment>
<protein>
    <submittedName>
        <fullName evidence="2">NADP-dependent 3-hydroxy acid dehydrogenase YdfG</fullName>
    </submittedName>
</protein>
<dbReference type="InterPro" id="IPR052992">
    <property type="entry name" value="SDR_member_12"/>
</dbReference>
<dbReference type="Pfam" id="PF00106">
    <property type="entry name" value="adh_short"/>
    <property type="match status" value="1"/>
</dbReference>
<keyword evidence="3" id="KW-1185">Reference proteome</keyword>
<dbReference type="SUPFAM" id="SSF51735">
    <property type="entry name" value="NAD(P)-binding Rossmann-fold domains"/>
    <property type="match status" value="1"/>
</dbReference>
<proteinExistence type="inferred from homology"/>
<dbReference type="InterPro" id="IPR036291">
    <property type="entry name" value="NAD(P)-bd_dom_sf"/>
</dbReference>
<dbReference type="InterPro" id="IPR002347">
    <property type="entry name" value="SDR_fam"/>
</dbReference>
<dbReference type="RefSeq" id="WP_130413303.1">
    <property type="nucleotide sequence ID" value="NZ_SHKX01000012.1"/>
</dbReference>
<sequence>MMDWLLEKSLLGYTRLGYQWRQRRDWEELSRLEGRVAIITGATGGLGAAAAKQLCGLGATVVLVGRDAGKLAVMRETLTRLPNGGPVECEIADLSNMQAVLALSERLRQRGNIDILLNNAGVLLNERRETAEGLEATFATNLLGHYILTEKLLPSLAGRVDARVINVSSGGMYTQHIRVDDPETRQLTYKGPDVYARTKRGQVIMTGRWAAKFPSVGVYSMHPGWADTVGVQTALPGFRKLTRPLLRNAEEGADTMTWLAAARRDRLQSGAFYHDRRIWPEHRMRATRETQADREALEALLSDYAQRLLGKDWLN</sequence>
<dbReference type="Proteomes" id="UP000292423">
    <property type="component" value="Unassembled WGS sequence"/>
</dbReference>
<dbReference type="Gene3D" id="3.40.50.720">
    <property type="entry name" value="NAD(P)-binding Rossmann-like Domain"/>
    <property type="match status" value="1"/>
</dbReference>
<accession>A0A4Q7Z4K4</accession>
<evidence type="ECO:0000313" key="2">
    <source>
        <dbReference type="EMBL" id="RZU45198.1"/>
    </source>
</evidence>
<evidence type="ECO:0000313" key="3">
    <source>
        <dbReference type="Proteomes" id="UP000292423"/>
    </source>
</evidence>
<name>A0A4Q7Z4K4_9GAMM</name>
<dbReference type="PANTHER" id="PTHR44656">
    <property type="entry name" value="DEHYDROGENASE/REDUCTASE SDR FAMILY MEMBER 12"/>
    <property type="match status" value="1"/>
</dbReference>
<dbReference type="EMBL" id="SHKX01000012">
    <property type="protein sequence ID" value="RZU45198.1"/>
    <property type="molecule type" value="Genomic_DNA"/>
</dbReference>
<gene>
    <name evidence="2" type="ORF">EV700_2013</name>
</gene>
<dbReference type="OrthoDB" id="109589at2"/>
<dbReference type="AlphaFoldDB" id="A0A4Q7Z4K4"/>
<reference evidence="2 3" key="1">
    <citation type="submission" date="2019-02" db="EMBL/GenBank/DDBJ databases">
        <title>Genomic Encyclopedia of Type Strains, Phase IV (KMG-IV): sequencing the most valuable type-strain genomes for metagenomic binning, comparative biology and taxonomic classification.</title>
        <authorList>
            <person name="Goeker M."/>
        </authorList>
    </citation>
    <scope>NUCLEOTIDE SEQUENCE [LARGE SCALE GENOMIC DNA]</scope>
    <source>
        <strain evidence="2 3">DSM 105135</strain>
    </source>
</reference>
<dbReference type="PANTHER" id="PTHR44656:SF7">
    <property type="entry name" value="DEHYDROGENASE_REDUCTASE SDR FAMILY MEMBER 12"/>
    <property type="match status" value="1"/>
</dbReference>
<dbReference type="PRINTS" id="PR00080">
    <property type="entry name" value="SDRFAMILY"/>
</dbReference>